<keyword evidence="2" id="KW-1185">Reference proteome</keyword>
<name>A0A9P8T9N4_9ASCO</name>
<evidence type="ECO:0000313" key="2">
    <source>
        <dbReference type="Proteomes" id="UP000769157"/>
    </source>
</evidence>
<dbReference type="RefSeq" id="XP_046064424.1">
    <property type="nucleotide sequence ID" value="XM_046208897.1"/>
</dbReference>
<dbReference type="GeneID" id="70232735"/>
<proteinExistence type="predicted"/>
<dbReference type="EMBL" id="JAEUBE010000084">
    <property type="protein sequence ID" value="KAH3671056.1"/>
    <property type="molecule type" value="Genomic_DNA"/>
</dbReference>
<organism evidence="1 2">
    <name type="scientific">Ogataea philodendri</name>
    <dbReference type="NCBI Taxonomy" id="1378263"/>
    <lineage>
        <taxon>Eukaryota</taxon>
        <taxon>Fungi</taxon>
        <taxon>Dikarya</taxon>
        <taxon>Ascomycota</taxon>
        <taxon>Saccharomycotina</taxon>
        <taxon>Pichiomycetes</taxon>
        <taxon>Pichiales</taxon>
        <taxon>Pichiaceae</taxon>
        <taxon>Ogataea</taxon>
    </lineage>
</organism>
<reference evidence="1" key="1">
    <citation type="journal article" date="2021" name="Open Biol.">
        <title>Shared evolutionary footprints suggest mitochondrial oxidative damage underlies multiple complex I losses in fungi.</title>
        <authorList>
            <person name="Schikora-Tamarit M.A."/>
            <person name="Marcet-Houben M."/>
            <person name="Nosek J."/>
            <person name="Gabaldon T."/>
        </authorList>
    </citation>
    <scope>NUCLEOTIDE SEQUENCE</scope>
    <source>
        <strain evidence="1">CBS6075</strain>
    </source>
</reference>
<comment type="caution">
    <text evidence="1">The sequence shown here is derived from an EMBL/GenBank/DDBJ whole genome shotgun (WGS) entry which is preliminary data.</text>
</comment>
<gene>
    <name evidence="1" type="ORF">OGAPHI_000767</name>
</gene>
<reference evidence="1" key="2">
    <citation type="submission" date="2021-01" db="EMBL/GenBank/DDBJ databases">
        <authorList>
            <person name="Schikora-Tamarit M.A."/>
        </authorList>
    </citation>
    <scope>NUCLEOTIDE SEQUENCE</scope>
    <source>
        <strain evidence="1">CBS6075</strain>
    </source>
</reference>
<dbReference type="Proteomes" id="UP000769157">
    <property type="component" value="Unassembled WGS sequence"/>
</dbReference>
<protein>
    <submittedName>
        <fullName evidence="1">Uncharacterized protein</fullName>
    </submittedName>
</protein>
<accession>A0A9P8T9N4</accession>
<dbReference type="AlphaFoldDB" id="A0A9P8T9N4"/>
<sequence length="173" mass="18691">MLSMLAHMPGGASLDVRCLRFWSAAVCTESRVLTRSIGYVASTDMKPATVPAKSRRGIDHEPSLSARADFKAWKTEYWTAEYGTTRTQLIPFPRYSPFPDQTLGNCQDTSPHTRLSAHNGSTVDLFAGLGDGLQHGVIVEVAGDVDGLFLERDVHVLDAGEFGQHSVDGIGAA</sequence>
<evidence type="ECO:0000313" key="1">
    <source>
        <dbReference type="EMBL" id="KAH3671056.1"/>
    </source>
</evidence>